<name>A0A9D1Z3L0_9FIRM</name>
<dbReference type="InterPro" id="IPR027304">
    <property type="entry name" value="Trigger_fact/SurA_dom_sf"/>
</dbReference>
<feature type="region of interest" description="Disordered" evidence="2">
    <location>
        <begin position="383"/>
        <end position="428"/>
    </location>
</feature>
<protein>
    <submittedName>
        <fullName evidence="5">Peptidylprolyl isomerase</fullName>
        <ecNumber evidence="5">5.2.1.8</ecNumber>
    </submittedName>
</protein>
<dbReference type="EC" id="5.2.1.8" evidence="5"/>
<dbReference type="PANTHER" id="PTHR47245:SF2">
    <property type="entry name" value="PEPTIDYL-PROLYL CIS-TRANS ISOMERASE HP_0175-RELATED"/>
    <property type="match status" value="1"/>
</dbReference>
<evidence type="ECO:0000256" key="2">
    <source>
        <dbReference type="SAM" id="MobiDB-lite"/>
    </source>
</evidence>
<feature type="compositionally biased region" description="Low complexity" evidence="2">
    <location>
        <begin position="383"/>
        <end position="401"/>
    </location>
</feature>
<gene>
    <name evidence="5" type="ORF">H9826_01290</name>
</gene>
<dbReference type="GO" id="GO:0003755">
    <property type="term" value="F:peptidyl-prolyl cis-trans isomerase activity"/>
    <property type="evidence" value="ECO:0007669"/>
    <property type="project" value="UniProtKB-KW"/>
</dbReference>
<evidence type="ECO:0000259" key="4">
    <source>
        <dbReference type="PROSITE" id="PS50198"/>
    </source>
</evidence>
<feature type="compositionally biased region" description="Polar residues" evidence="2">
    <location>
        <begin position="402"/>
        <end position="428"/>
    </location>
</feature>
<sequence length="428" mass="46196">MKFTTRILGATVAAAVLSGALAGCNSTLGAPADLPLPSEVPEDIIMQTAGIARDTPLITVDGAEVPAEEVLYWVSNYADQYAAWGMTDLSMDMGDGQTLGQYYLDSAVETATLYQLMQNKADELKLGWDKEDQAAYDEQLQTMKESMAQQAGLDIQTQGDQVDTELVRLISYMGLSQEGFFRINQASFLYNNLMEGLFGAEGTDAPDTGKLDEAGVYHAKHILIKAEPTTDADGNVTDDGMAAAQAQAQEIYDQLLAAEDPMTLFDQLMTEYTDDVDSSGNVNGGTDGYTFGPGEMVDEFYEGTKALGEGEISQPVQSQYGYHIILRLSADNEAGYDKYAQIKMQDQIDQWMDEVQVERSETLESLDLQAFYDELNTLRSDISAASQADSAPAETTTPTETVAPSQSTAPAESEVPSETGTSAETPAA</sequence>
<dbReference type="PROSITE" id="PS51257">
    <property type="entry name" value="PROKAR_LIPOPROTEIN"/>
    <property type="match status" value="1"/>
</dbReference>
<accession>A0A9D1Z3L0</accession>
<dbReference type="SUPFAM" id="SSF109998">
    <property type="entry name" value="Triger factor/SurA peptide-binding domain-like"/>
    <property type="match status" value="1"/>
</dbReference>
<dbReference type="EMBL" id="DXCX01000015">
    <property type="protein sequence ID" value="HIY72595.1"/>
    <property type="molecule type" value="Genomic_DNA"/>
</dbReference>
<dbReference type="InterPro" id="IPR000297">
    <property type="entry name" value="PPIase_PpiC"/>
</dbReference>
<dbReference type="InterPro" id="IPR050245">
    <property type="entry name" value="PrsA_foldase"/>
</dbReference>
<dbReference type="InterPro" id="IPR046357">
    <property type="entry name" value="PPIase_dom_sf"/>
</dbReference>
<feature type="signal peptide" evidence="3">
    <location>
        <begin position="1"/>
        <end position="22"/>
    </location>
</feature>
<dbReference type="PANTHER" id="PTHR47245">
    <property type="entry name" value="PEPTIDYLPROLYL ISOMERASE"/>
    <property type="match status" value="1"/>
</dbReference>
<evidence type="ECO:0000256" key="1">
    <source>
        <dbReference type="PROSITE-ProRule" id="PRU00278"/>
    </source>
</evidence>
<dbReference type="PROSITE" id="PS50198">
    <property type="entry name" value="PPIC_PPIASE_2"/>
    <property type="match status" value="1"/>
</dbReference>
<evidence type="ECO:0000256" key="3">
    <source>
        <dbReference type="SAM" id="SignalP"/>
    </source>
</evidence>
<organism evidence="5 6">
    <name type="scientific">Candidatus Intestinimonas merdavium</name>
    <dbReference type="NCBI Taxonomy" id="2838622"/>
    <lineage>
        <taxon>Bacteria</taxon>
        <taxon>Bacillati</taxon>
        <taxon>Bacillota</taxon>
        <taxon>Clostridia</taxon>
        <taxon>Eubacteriales</taxon>
        <taxon>Intestinimonas</taxon>
    </lineage>
</organism>
<dbReference type="Gene3D" id="3.10.50.40">
    <property type="match status" value="1"/>
</dbReference>
<reference evidence="5" key="1">
    <citation type="journal article" date="2021" name="PeerJ">
        <title>Extensive microbial diversity within the chicken gut microbiome revealed by metagenomics and culture.</title>
        <authorList>
            <person name="Gilroy R."/>
            <person name="Ravi A."/>
            <person name="Getino M."/>
            <person name="Pursley I."/>
            <person name="Horton D.L."/>
            <person name="Alikhan N.F."/>
            <person name="Baker D."/>
            <person name="Gharbi K."/>
            <person name="Hall N."/>
            <person name="Watson M."/>
            <person name="Adriaenssens E.M."/>
            <person name="Foster-Nyarko E."/>
            <person name="Jarju S."/>
            <person name="Secka A."/>
            <person name="Antonio M."/>
            <person name="Oren A."/>
            <person name="Chaudhuri R.R."/>
            <person name="La Ragione R."/>
            <person name="Hildebrand F."/>
            <person name="Pallen M.J."/>
        </authorList>
    </citation>
    <scope>NUCLEOTIDE SEQUENCE</scope>
    <source>
        <strain evidence="5">CHK33-7979</strain>
    </source>
</reference>
<dbReference type="AlphaFoldDB" id="A0A9D1Z3L0"/>
<keyword evidence="1 5" id="KW-0413">Isomerase</keyword>
<feature type="domain" description="PpiC" evidence="4">
    <location>
        <begin position="214"/>
        <end position="329"/>
    </location>
</feature>
<keyword evidence="3" id="KW-0732">Signal</keyword>
<comment type="caution">
    <text evidence="5">The sequence shown here is derived from an EMBL/GenBank/DDBJ whole genome shotgun (WGS) entry which is preliminary data.</text>
</comment>
<evidence type="ECO:0000313" key="5">
    <source>
        <dbReference type="EMBL" id="HIY72595.1"/>
    </source>
</evidence>
<dbReference type="Proteomes" id="UP000886824">
    <property type="component" value="Unassembled WGS sequence"/>
</dbReference>
<dbReference type="SUPFAM" id="SSF54534">
    <property type="entry name" value="FKBP-like"/>
    <property type="match status" value="1"/>
</dbReference>
<dbReference type="Pfam" id="PF00639">
    <property type="entry name" value="Rotamase"/>
    <property type="match status" value="1"/>
</dbReference>
<proteinExistence type="predicted"/>
<reference evidence="5" key="2">
    <citation type="submission" date="2021-04" db="EMBL/GenBank/DDBJ databases">
        <authorList>
            <person name="Gilroy R."/>
        </authorList>
    </citation>
    <scope>NUCLEOTIDE SEQUENCE</scope>
    <source>
        <strain evidence="5">CHK33-7979</strain>
    </source>
</reference>
<feature type="chain" id="PRO_5038723383" evidence="3">
    <location>
        <begin position="23"/>
        <end position="428"/>
    </location>
</feature>
<evidence type="ECO:0000313" key="6">
    <source>
        <dbReference type="Proteomes" id="UP000886824"/>
    </source>
</evidence>
<keyword evidence="1" id="KW-0697">Rotamase</keyword>